<name>A0ABN2UY39_9ACTN</name>
<dbReference type="CDD" id="cd24061">
    <property type="entry name" value="ASKHA_NBD_ROK_SgGLK-like"/>
    <property type="match status" value="1"/>
</dbReference>
<keyword evidence="10" id="KW-1185">Reference proteome</keyword>
<protein>
    <recommendedName>
        <fullName evidence="3">Glucokinase</fullName>
        <ecNumber evidence="2">2.7.1.2</ecNumber>
    </recommendedName>
    <alternativeName>
        <fullName evidence="8">Glucose kinase</fullName>
    </alternativeName>
</protein>
<dbReference type="Proteomes" id="UP001500751">
    <property type="component" value="Unassembled WGS sequence"/>
</dbReference>
<keyword evidence="5" id="KW-0547">Nucleotide-binding</keyword>
<evidence type="ECO:0000256" key="5">
    <source>
        <dbReference type="ARBA" id="ARBA00022741"/>
    </source>
</evidence>
<dbReference type="InterPro" id="IPR000600">
    <property type="entry name" value="ROK"/>
</dbReference>
<evidence type="ECO:0000256" key="8">
    <source>
        <dbReference type="ARBA" id="ARBA00032386"/>
    </source>
</evidence>
<dbReference type="SUPFAM" id="SSF53067">
    <property type="entry name" value="Actin-like ATPase domain"/>
    <property type="match status" value="1"/>
</dbReference>
<dbReference type="EC" id="2.7.1.2" evidence="2"/>
<keyword evidence="7" id="KW-0067">ATP-binding</keyword>
<sequence length="312" mass="31741">MTLTIGVDIGGTKILAGVVDEKGKILDSVKVSTPEDSDQTADAIAEAIRKVRGDHEIGAVGLGAAGFIDADRATVLFAPNVSWVNEPLKTRIEERVGLPVVVENDANAAAWGEAKFGAAAGHDDVVVLTVGTGIGGGLILNGALYRGRFGIGGEPGHYRVVPDGRPCGCGNRGCFEQYASGNALVRAARERAAAAIGKAKDLLALGDGTVEGIQGSHITEAARGGDTIALAAFNEIADWLGQGMSDMAALLDPSAFVLAGGVSEAGDLLRAPAAEAYRRKLAGAGHRPYAQVLTATLGPDAGLIGAADLARL</sequence>
<dbReference type="Gene3D" id="3.30.420.40">
    <property type="match status" value="2"/>
</dbReference>
<dbReference type="EMBL" id="BAAAQN010000039">
    <property type="protein sequence ID" value="GAA2045903.1"/>
    <property type="molecule type" value="Genomic_DNA"/>
</dbReference>
<dbReference type="Pfam" id="PF00480">
    <property type="entry name" value="ROK"/>
    <property type="match status" value="1"/>
</dbReference>
<organism evidence="9 10">
    <name type="scientific">Catenulispora yoronensis</name>
    <dbReference type="NCBI Taxonomy" id="450799"/>
    <lineage>
        <taxon>Bacteria</taxon>
        <taxon>Bacillati</taxon>
        <taxon>Actinomycetota</taxon>
        <taxon>Actinomycetes</taxon>
        <taxon>Catenulisporales</taxon>
        <taxon>Catenulisporaceae</taxon>
        <taxon>Catenulispora</taxon>
    </lineage>
</organism>
<comment type="similarity">
    <text evidence="1">Belongs to the ROK (NagC/XylR) family.</text>
</comment>
<evidence type="ECO:0000256" key="7">
    <source>
        <dbReference type="ARBA" id="ARBA00022840"/>
    </source>
</evidence>
<evidence type="ECO:0000256" key="1">
    <source>
        <dbReference type="ARBA" id="ARBA00006479"/>
    </source>
</evidence>
<evidence type="ECO:0000256" key="2">
    <source>
        <dbReference type="ARBA" id="ARBA00012323"/>
    </source>
</evidence>
<evidence type="ECO:0000256" key="3">
    <source>
        <dbReference type="ARBA" id="ARBA00014701"/>
    </source>
</evidence>
<dbReference type="InterPro" id="IPR049874">
    <property type="entry name" value="ROK_cs"/>
</dbReference>
<dbReference type="PANTHER" id="PTHR18964:SF173">
    <property type="entry name" value="GLUCOKINASE"/>
    <property type="match status" value="1"/>
</dbReference>
<dbReference type="NCBIfam" id="TIGR00744">
    <property type="entry name" value="ROK_glcA_fam"/>
    <property type="match status" value="1"/>
</dbReference>
<reference evidence="9 10" key="1">
    <citation type="journal article" date="2019" name="Int. J. Syst. Evol. Microbiol.">
        <title>The Global Catalogue of Microorganisms (GCM) 10K type strain sequencing project: providing services to taxonomists for standard genome sequencing and annotation.</title>
        <authorList>
            <consortium name="The Broad Institute Genomics Platform"/>
            <consortium name="The Broad Institute Genome Sequencing Center for Infectious Disease"/>
            <person name="Wu L."/>
            <person name="Ma J."/>
        </authorList>
    </citation>
    <scope>NUCLEOTIDE SEQUENCE [LARGE SCALE GENOMIC DNA]</scope>
    <source>
        <strain evidence="9 10">JCM 16014</strain>
    </source>
</reference>
<evidence type="ECO:0000313" key="10">
    <source>
        <dbReference type="Proteomes" id="UP001500751"/>
    </source>
</evidence>
<accession>A0ABN2UY39</accession>
<dbReference type="RefSeq" id="WP_344668796.1">
    <property type="nucleotide sequence ID" value="NZ_BAAAQN010000039.1"/>
</dbReference>
<gene>
    <name evidence="9" type="ORF">GCM10009839_57610</name>
</gene>
<dbReference type="PROSITE" id="PS01125">
    <property type="entry name" value="ROK"/>
    <property type="match status" value="1"/>
</dbReference>
<dbReference type="InterPro" id="IPR004654">
    <property type="entry name" value="ROK_glcA"/>
</dbReference>
<dbReference type="PANTHER" id="PTHR18964">
    <property type="entry name" value="ROK (REPRESSOR, ORF, KINASE) FAMILY"/>
    <property type="match status" value="1"/>
</dbReference>
<evidence type="ECO:0000313" key="9">
    <source>
        <dbReference type="EMBL" id="GAA2045903.1"/>
    </source>
</evidence>
<proteinExistence type="inferred from homology"/>
<evidence type="ECO:0000256" key="6">
    <source>
        <dbReference type="ARBA" id="ARBA00022777"/>
    </source>
</evidence>
<comment type="caution">
    <text evidence="9">The sequence shown here is derived from an EMBL/GenBank/DDBJ whole genome shotgun (WGS) entry which is preliminary data.</text>
</comment>
<evidence type="ECO:0000256" key="4">
    <source>
        <dbReference type="ARBA" id="ARBA00022679"/>
    </source>
</evidence>
<dbReference type="InterPro" id="IPR043129">
    <property type="entry name" value="ATPase_NBD"/>
</dbReference>
<keyword evidence="6" id="KW-0418">Kinase</keyword>
<keyword evidence="4" id="KW-0808">Transferase</keyword>